<dbReference type="STRING" id="65393.PCC7424_0858"/>
<dbReference type="InterPro" id="IPR029492">
    <property type="entry name" value="DUF4435"/>
</dbReference>
<dbReference type="RefSeq" id="WP_012598261.1">
    <property type="nucleotide sequence ID" value="NC_011729.1"/>
</dbReference>
<dbReference type="eggNOG" id="ENOG502Z8GC">
    <property type="taxonomic scope" value="Bacteria"/>
</dbReference>
<organism evidence="2 3">
    <name type="scientific">Gloeothece citriformis (strain PCC 7424)</name>
    <name type="common">Cyanothece sp. (strain PCC 7424)</name>
    <dbReference type="NCBI Taxonomy" id="65393"/>
    <lineage>
        <taxon>Bacteria</taxon>
        <taxon>Bacillati</taxon>
        <taxon>Cyanobacteriota</taxon>
        <taxon>Cyanophyceae</taxon>
        <taxon>Oscillatoriophycideae</taxon>
        <taxon>Chroococcales</taxon>
        <taxon>Aphanothecaceae</taxon>
        <taxon>Gloeothece</taxon>
        <taxon>Gloeothece citriformis</taxon>
    </lineage>
</organism>
<dbReference type="AlphaFoldDB" id="B7KHA5"/>
<evidence type="ECO:0000313" key="2">
    <source>
        <dbReference type="EMBL" id="ACK69314.1"/>
    </source>
</evidence>
<dbReference type="Proteomes" id="UP000002384">
    <property type="component" value="Chromosome"/>
</dbReference>
<dbReference type="EMBL" id="CP001291">
    <property type="protein sequence ID" value="ACK69314.1"/>
    <property type="molecule type" value="Genomic_DNA"/>
</dbReference>
<feature type="domain" description="DUF4435" evidence="1">
    <location>
        <begin position="24"/>
        <end position="231"/>
    </location>
</feature>
<gene>
    <name evidence="2" type="ordered locus">PCC7424_0858</name>
</gene>
<dbReference type="Pfam" id="PF14491">
    <property type="entry name" value="DUF4435"/>
    <property type="match status" value="1"/>
</dbReference>
<dbReference type="HOGENOM" id="CLU_078431_1_0_3"/>
<keyword evidence="3" id="KW-1185">Reference proteome</keyword>
<accession>B7KHA5</accession>
<evidence type="ECO:0000313" key="3">
    <source>
        <dbReference type="Proteomes" id="UP000002384"/>
    </source>
</evidence>
<name>B7KHA5_GLOC7</name>
<evidence type="ECO:0000259" key="1">
    <source>
        <dbReference type="Pfam" id="PF14491"/>
    </source>
</evidence>
<dbReference type="KEGG" id="cyc:PCC7424_0858"/>
<proteinExistence type="predicted"/>
<dbReference type="OrthoDB" id="7058238at2"/>
<reference evidence="3" key="1">
    <citation type="journal article" date="2011" name="MBio">
        <title>Novel metabolic attributes of the genus Cyanothece, comprising a group of unicellular nitrogen-fixing Cyanobacteria.</title>
        <authorList>
            <person name="Bandyopadhyay A."/>
            <person name="Elvitigala T."/>
            <person name="Welsh E."/>
            <person name="Stockel J."/>
            <person name="Liberton M."/>
            <person name="Min H."/>
            <person name="Sherman L.A."/>
            <person name="Pakrasi H.B."/>
        </authorList>
    </citation>
    <scope>NUCLEOTIDE SEQUENCE [LARGE SCALE GENOMIC DNA]</scope>
    <source>
        <strain evidence="3">PCC 7424</strain>
    </source>
</reference>
<protein>
    <recommendedName>
        <fullName evidence="1">DUF4435 domain-containing protein</fullName>
    </recommendedName>
</protein>
<sequence length="284" mass="33169">MINRDANRRANQIRLRRDKFLGTFLIVEGTSDKLIYERLVNSKKCEVVVANSKFNAIEILKILEQDNFKGILAIVDADFSRLEENQEFTSDNLLLTDDHDLEMMLIKSPAFEKFLRERGSEEKINKFPKDIRETLLEVGQEIGYLRWHSLLENLSLKFEELNFNKFINKKNLSLDVLILITTVKNHSQKLSLQEQEIQEKINQLKKNNHDLWQVCCGHDLICLLSIALCKAIGSCKHTEVETEILERELRLAYEGSFFLSTHLYSLIKVWENKNLPYLVLLETV</sequence>